<dbReference type="OrthoDB" id="420389at2759"/>
<dbReference type="InterPro" id="IPR036282">
    <property type="entry name" value="Glutathione-S-Trfase_C_sf"/>
</dbReference>
<name>A0A813IRQ0_POLGL</name>
<accession>A0A813IRQ0</accession>
<evidence type="ECO:0000313" key="3">
    <source>
        <dbReference type="EMBL" id="CAE8639843.1"/>
    </source>
</evidence>
<dbReference type="GO" id="GO:0004364">
    <property type="term" value="F:glutathione transferase activity"/>
    <property type="evidence" value="ECO:0007669"/>
    <property type="project" value="TreeGrafter"/>
</dbReference>
<comment type="caution">
    <text evidence="4">The sequence shown here is derived from an EMBL/GenBank/DDBJ whole genome shotgun (WGS) entry which is preliminary data.</text>
</comment>
<dbReference type="InterPro" id="IPR010987">
    <property type="entry name" value="Glutathione-S-Trfase_C-like"/>
</dbReference>
<dbReference type="InterPro" id="IPR050213">
    <property type="entry name" value="GST_superfamily"/>
</dbReference>
<dbReference type="Pfam" id="PF14497">
    <property type="entry name" value="GST_C_3"/>
    <property type="match status" value="1"/>
</dbReference>
<evidence type="ECO:0000259" key="1">
    <source>
        <dbReference type="PROSITE" id="PS50405"/>
    </source>
</evidence>
<keyword evidence="6" id="KW-1185">Reference proteome</keyword>
<dbReference type="Proteomes" id="UP000626109">
    <property type="component" value="Unassembled WGS sequence"/>
</dbReference>
<reference evidence="4" key="1">
    <citation type="submission" date="2021-02" db="EMBL/GenBank/DDBJ databases">
        <authorList>
            <person name="Dougan E. K."/>
            <person name="Rhodes N."/>
            <person name="Thang M."/>
            <person name="Chan C."/>
        </authorList>
    </citation>
    <scope>NUCLEOTIDE SEQUENCE</scope>
</reference>
<dbReference type="CDD" id="cd03192">
    <property type="entry name" value="GST_C_Sigma_like"/>
    <property type="match status" value="1"/>
</dbReference>
<dbReference type="PROSITE" id="PS50405">
    <property type="entry name" value="GST_CTER"/>
    <property type="match status" value="1"/>
</dbReference>
<evidence type="ECO:0000313" key="2">
    <source>
        <dbReference type="EMBL" id="CAE8606870.1"/>
    </source>
</evidence>
<evidence type="ECO:0000313" key="6">
    <source>
        <dbReference type="Proteomes" id="UP000654075"/>
    </source>
</evidence>
<organism evidence="4 5">
    <name type="scientific">Polarella glacialis</name>
    <name type="common">Dinoflagellate</name>
    <dbReference type="NCBI Taxonomy" id="89957"/>
    <lineage>
        <taxon>Eukaryota</taxon>
        <taxon>Sar</taxon>
        <taxon>Alveolata</taxon>
        <taxon>Dinophyceae</taxon>
        <taxon>Suessiales</taxon>
        <taxon>Suessiaceae</taxon>
        <taxon>Polarella</taxon>
    </lineage>
</organism>
<proteinExistence type="predicted"/>
<dbReference type="PANTHER" id="PTHR11571:SF150">
    <property type="entry name" value="GLUTATHIONE S-TRANSFERASE"/>
    <property type="match status" value="1"/>
</dbReference>
<dbReference type="EMBL" id="CAJNNW010013920">
    <property type="protein sequence ID" value="CAE8655982.1"/>
    <property type="molecule type" value="Genomic_DNA"/>
</dbReference>
<protein>
    <recommendedName>
        <fullName evidence="1">GST C-terminal domain-containing protein</fullName>
    </recommendedName>
</protein>
<dbReference type="EMBL" id="CAJNNV010032394">
    <property type="protein sequence ID" value="CAE8639843.1"/>
    <property type="molecule type" value="Genomic_DNA"/>
</dbReference>
<dbReference type="Gene3D" id="1.20.1050.10">
    <property type="match status" value="1"/>
</dbReference>
<dbReference type="SUPFAM" id="SSF47616">
    <property type="entry name" value="GST C-terminal domain-like"/>
    <property type="match status" value="1"/>
</dbReference>
<dbReference type="AlphaFoldDB" id="A0A813IRQ0"/>
<dbReference type="GO" id="GO:0006749">
    <property type="term" value="P:glutathione metabolic process"/>
    <property type="evidence" value="ECO:0007669"/>
    <property type="project" value="TreeGrafter"/>
</dbReference>
<evidence type="ECO:0000313" key="4">
    <source>
        <dbReference type="EMBL" id="CAE8655982.1"/>
    </source>
</evidence>
<dbReference type="PANTHER" id="PTHR11571">
    <property type="entry name" value="GLUTATHIONE S-TRANSFERASE"/>
    <property type="match status" value="1"/>
</dbReference>
<dbReference type="InterPro" id="IPR004046">
    <property type="entry name" value="GST_C"/>
</dbReference>
<feature type="domain" description="GST C-terminal" evidence="1">
    <location>
        <begin position="1"/>
        <end position="134"/>
    </location>
</feature>
<gene>
    <name evidence="2" type="ORF">PGLA1383_LOCUS24826</name>
    <name evidence="3" type="ORF">PGLA1383_LOCUS54830</name>
    <name evidence="4" type="ORF">PGLA2088_LOCUS11929</name>
</gene>
<dbReference type="EMBL" id="CAJNNV010019949">
    <property type="protein sequence ID" value="CAE8606870.1"/>
    <property type="molecule type" value="Genomic_DNA"/>
</dbReference>
<evidence type="ECO:0000313" key="5">
    <source>
        <dbReference type="Proteomes" id="UP000626109"/>
    </source>
</evidence>
<dbReference type="Proteomes" id="UP000654075">
    <property type="component" value="Unassembled WGS sequence"/>
</dbReference>
<sequence>MEIDEVLALSDDLARAWSYPLYIGMKPGNLGHAFASDEDKTAKTKEMREKFLAEEMPKFMGFYTKALEKSGGPFFCGQKVTIADLQILPQLRYYSRGVADFVPANTLEPFPVVTAWIARMLEVPQIKAWYASKQ</sequence>